<feature type="region of interest" description="Disordered" evidence="1">
    <location>
        <begin position="31"/>
        <end position="76"/>
    </location>
</feature>
<evidence type="ECO:0000256" key="2">
    <source>
        <dbReference type="SAM" id="Phobius"/>
    </source>
</evidence>
<dbReference type="Proteomes" id="UP000439113">
    <property type="component" value="Unassembled WGS sequence"/>
</dbReference>
<reference evidence="5 6" key="1">
    <citation type="submission" date="2019-11" db="EMBL/GenBank/DDBJ databases">
        <title>Whole-genome sequence of a Rhodoblastus acidophilus DSM 142.</title>
        <authorList>
            <person name="Kyndt J.A."/>
            <person name="Meyer T.E."/>
        </authorList>
    </citation>
    <scope>NUCLEOTIDE SEQUENCE [LARGE SCALE GENOMIC DNA]</scope>
    <source>
        <strain evidence="5 6">DSM 142</strain>
    </source>
</reference>
<feature type="transmembrane region" description="Helical" evidence="2">
    <location>
        <begin position="88"/>
        <end position="108"/>
    </location>
</feature>
<proteinExistence type="predicted"/>
<feature type="transmembrane region" description="Helical" evidence="2">
    <location>
        <begin position="120"/>
        <end position="141"/>
    </location>
</feature>
<evidence type="ECO:0000313" key="6">
    <source>
        <dbReference type="Proteomes" id="UP000439113"/>
    </source>
</evidence>
<dbReference type="OrthoDB" id="9780873at2"/>
<dbReference type="InterPro" id="IPR032710">
    <property type="entry name" value="NTF2-like_dom_sf"/>
</dbReference>
<name>A0A6N8DJN8_RHOAC</name>
<keyword evidence="3" id="KW-0732">Signal</keyword>
<accession>A0A6N8DJN8</accession>
<keyword evidence="2" id="KW-0812">Transmembrane</keyword>
<dbReference type="PANTHER" id="PTHR41542">
    <property type="entry name" value="BLL5807 PROTEIN"/>
    <property type="match status" value="1"/>
</dbReference>
<keyword evidence="2" id="KW-0472">Membrane</keyword>
<sequence>MAVRQKTLIFTLAALVALGFSADSFAKPGAGGSMGSRGARTDSAPPPTATAPRPAAPIERSMTSPSPGMAQNAGAPGMKSGGFMSGGFGRGLLGGLVGAGLIGLLLGNGFGGGLGGLSSILGLVLQIGLLFLVFKLVMGFLRRRQPAPQGAAFENVAAQSPPPGFGGFGGSGGAPAAPVKLEIGPADFNAFEQNLGLIQKAYGAEDMAALRALATPEMASYFAAELQETAKIGQVNKISDVTLLKGDLAEAWREPESEYASVAMRFSLIDTMVDRATGRIVSGDPVKPDVATEIWTFARRPGGATTDWKLSAIQQA</sequence>
<evidence type="ECO:0000256" key="3">
    <source>
        <dbReference type="SAM" id="SignalP"/>
    </source>
</evidence>
<dbReference type="AlphaFoldDB" id="A0A6N8DJN8"/>
<gene>
    <name evidence="5" type="ORF">GJ654_06585</name>
</gene>
<evidence type="ECO:0000256" key="1">
    <source>
        <dbReference type="SAM" id="MobiDB-lite"/>
    </source>
</evidence>
<dbReference type="Gene3D" id="3.10.450.240">
    <property type="match status" value="1"/>
</dbReference>
<feature type="chain" id="PRO_5026995832" evidence="3">
    <location>
        <begin position="27"/>
        <end position="316"/>
    </location>
</feature>
<dbReference type="InterPro" id="IPR007379">
    <property type="entry name" value="Tim44-like_dom"/>
</dbReference>
<organism evidence="5 6">
    <name type="scientific">Rhodoblastus acidophilus</name>
    <name type="common">Rhodopseudomonas acidophila</name>
    <dbReference type="NCBI Taxonomy" id="1074"/>
    <lineage>
        <taxon>Bacteria</taxon>
        <taxon>Pseudomonadati</taxon>
        <taxon>Pseudomonadota</taxon>
        <taxon>Alphaproteobacteria</taxon>
        <taxon>Hyphomicrobiales</taxon>
        <taxon>Rhodoblastaceae</taxon>
        <taxon>Rhodoblastus</taxon>
    </lineage>
</organism>
<dbReference type="SMART" id="SM00978">
    <property type="entry name" value="Tim44"/>
    <property type="match status" value="1"/>
</dbReference>
<dbReference type="RefSeq" id="WP_155445349.1">
    <property type="nucleotide sequence ID" value="NZ_JAOQNR010000005.1"/>
</dbReference>
<evidence type="ECO:0000313" key="5">
    <source>
        <dbReference type="EMBL" id="MTV30659.1"/>
    </source>
</evidence>
<protein>
    <submittedName>
        <fullName evidence="5">Tim44 domain-containing protein</fullName>
    </submittedName>
</protein>
<feature type="domain" description="Tim44-like" evidence="4">
    <location>
        <begin position="171"/>
        <end position="315"/>
    </location>
</feature>
<feature type="signal peptide" evidence="3">
    <location>
        <begin position="1"/>
        <end position="26"/>
    </location>
</feature>
<dbReference type="Pfam" id="PF04280">
    <property type="entry name" value="Tim44"/>
    <property type="match status" value="1"/>
</dbReference>
<dbReference type="EMBL" id="WNKS01000004">
    <property type="protein sequence ID" value="MTV30659.1"/>
    <property type="molecule type" value="Genomic_DNA"/>
</dbReference>
<dbReference type="SUPFAM" id="SSF54427">
    <property type="entry name" value="NTF2-like"/>
    <property type="match status" value="1"/>
</dbReference>
<keyword evidence="2" id="KW-1133">Transmembrane helix</keyword>
<comment type="caution">
    <text evidence="5">The sequence shown here is derived from an EMBL/GenBank/DDBJ whole genome shotgun (WGS) entry which is preliminary data.</text>
</comment>
<evidence type="ECO:0000259" key="4">
    <source>
        <dbReference type="SMART" id="SM00978"/>
    </source>
</evidence>
<dbReference type="PANTHER" id="PTHR41542:SF1">
    <property type="entry name" value="BLL5807 PROTEIN"/>
    <property type="match status" value="1"/>
</dbReference>